<dbReference type="Pfam" id="PF13672">
    <property type="entry name" value="PP2C_2"/>
    <property type="match status" value="1"/>
</dbReference>
<accession>A0A7W3T605</accession>
<dbReference type="RefSeq" id="WP_182666121.1">
    <property type="nucleotide sequence ID" value="NZ_VKHS01000565.1"/>
</dbReference>
<evidence type="ECO:0000313" key="4">
    <source>
        <dbReference type="Proteomes" id="UP000530234"/>
    </source>
</evidence>
<name>A0A7W3T605_9ACTN</name>
<comment type="caution">
    <text evidence="3">The sequence shown here is derived from an EMBL/GenBank/DDBJ whole genome shotgun (WGS) entry which is preliminary data.</text>
</comment>
<reference evidence="4" key="1">
    <citation type="submission" date="2019-10" db="EMBL/GenBank/DDBJ databases">
        <title>Streptomyces sp. nov., a novel actinobacterium isolated from alkaline environment.</title>
        <authorList>
            <person name="Golinska P."/>
        </authorList>
    </citation>
    <scope>NUCLEOTIDE SEQUENCE [LARGE SCALE GENOMIC DNA]</scope>
    <source>
        <strain evidence="4">DSM 42108</strain>
    </source>
</reference>
<proteinExistence type="predicted"/>
<dbReference type="InterPro" id="IPR001932">
    <property type="entry name" value="PPM-type_phosphatase-like_dom"/>
</dbReference>
<organism evidence="3 4">
    <name type="scientific">Streptomyces calidiresistens</name>
    <dbReference type="NCBI Taxonomy" id="1485586"/>
    <lineage>
        <taxon>Bacteria</taxon>
        <taxon>Bacillati</taxon>
        <taxon>Actinomycetota</taxon>
        <taxon>Actinomycetes</taxon>
        <taxon>Kitasatosporales</taxon>
        <taxon>Streptomycetaceae</taxon>
        <taxon>Streptomyces</taxon>
    </lineage>
</organism>
<dbReference type="Proteomes" id="UP000530234">
    <property type="component" value="Unassembled WGS sequence"/>
</dbReference>
<evidence type="ECO:0000259" key="2">
    <source>
        <dbReference type="Pfam" id="PF13672"/>
    </source>
</evidence>
<gene>
    <name evidence="3" type="ORF">FOE67_19345</name>
</gene>
<feature type="compositionally biased region" description="Low complexity" evidence="1">
    <location>
        <begin position="285"/>
        <end position="295"/>
    </location>
</feature>
<keyword evidence="4" id="KW-1185">Reference proteome</keyword>
<feature type="region of interest" description="Disordered" evidence="1">
    <location>
        <begin position="262"/>
        <end position="295"/>
    </location>
</feature>
<sequence length="295" mass="30661">MHVRAAVLPAAPSRPCEDFAAASSTADGGVLVVLDGVTPPAGEDGCSHGVPWFVDRLGGALTEAAVRRPRVPLTECLARAITRVAAAHRATCDLSHPRTPQATVVLARWSERTVEHLVLCDSVLLIRDPGGGVRPVHDTRLEICRARARERVAAERVTFLEGLRNAPDGFPTAAADPTVADLALIGTTPRERVAALAALTDGAGRWTDTFALGDWTALFDLLLTDGPERLLEEVRGAEAADPECRIFPRGKASDDAAAVVVDLRTGSGGGGGTAPPDPVPDDRIGPPSAGAPPAG</sequence>
<dbReference type="EMBL" id="VKHS01000565">
    <property type="protein sequence ID" value="MBB0231597.1"/>
    <property type="molecule type" value="Genomic_DNA"/>
</dbReference>
<feature type="domain" description="PPM-type phosphatase" evidence="2">
    <location>
        <begin position="14"/>
        <end position="204"/>
    </location>
</feature>
<evidence type="ECO:0000256" key="1">
    <source>
        <dbReference type="SAM" id="MobiDB-lite"/>
    </source>
</evidence>
<dbReference type="AlphaFoldDB" id="A0A7W3T605"/>
<evidence type="ECO:0000313" key="3">
    <source>
        <dbReference type="EMBL" id="MBB0231597.1"/>
    </source>
</evidence>
<protein>
    <recommendedName>
        <fullName evidence="2">PPM-type phosphatase domain-containing protein</fullName>
    </recommendedName>
</protein>